<dbReference type="GO" id="GO:0030655">
    <property type="term" value="P:beta-lactam antibiotic catabolic process"/>
    <property type="evidence" value="ECO:0007669"/>
    <property type="project" value="InterPro"/>
</dbReference>
<dbReference type="GO" id="GO:0046677">
    <property type="term" value="P:response to antibiotic"/>
    <property type="evidence" value="ECO:0007669"/>
    <property type="project" value="InterPro"/>
</dbReference>
<dbReference type="GO" id="GO:0008800">
    <property type="term" value="F:beta-lactamase activity"/>
    <property type="evidence" value="ECO:0007669"/>
    <property type="project" value="InterPro"/>
</dbReference>
<dbReference type="PANTHER" id="PTHR35333:SF3">
    <property type="entry name" value="BETA-LACTAMASE-TYPE TRANSPEPTIDASE FOLD CONTAINING PROTEIN"/>
    <property type="match status" value="1"/>
</dbReference>
<gene>
    <name evidence="2" type="ORF">ETD86_09700</name>
</gene>
<accession>A0A5S4FS96</accession>
<dbReference type="InterPro" id="IPR045155">
    <property type="entry name" value="Beta-lactam_cat"/>
</dbReference>
<dbReference type="Gene3D" id="3.40.710.10">
    <property type="entry name" value="DD-peptidase/beta-lactamase superfamily"/>
    <property type="match status" value="1"/>
</dbReference>
<dbReference type="OrthoDB" id="3524371at2"/>
<dbReference type="SUPFAM" id="SSF56601">
    <property type="entry name" value="beta-lactamase/transpeptidase-like"/>
    <property type="match status" value="1"/>
</dbReference>
<dbReference type="EMBL" id="VCKY01000023">
    <property type="protein sequence ID" value="TMR23001.1"/>
    <property type="molecule type" value="Genomic_DNA"/>
</dbReference>
<reference evidence="2 3" key="1">
    <citation type="submission" date="2019-05" db="EMBL/GenBank/DDBJ databases">
        <title>Draft genome sequence of Nonomuraea turkmeniaca DSM 43926.</title>
        <authorList>
            <person name="Saricaoglu S."/>
            <person name="Isik K."/>
        </authorList>
    </citation>
    <scope>NUCLEOTIDE SEQUENCE [LARGE SCALE GENOMIC DNA]</scope>
    <source>
        <strain evidence="2 3">DSM 43926</strain>
    </source>
</reference>
<dbReference type="Pfam" id="PF13354">
    <property type="entry name" value="Beta-lactamase2"/>
    <property type="match status" value="1"/>
</dbReference>
<comment type="caution">
    <text evidence="2">The sequence shown here is derived from an EMBL/GenBank/DDBJ whole genome shotgun (WGS) entry which is preliminary data.</text>
</comment>
<keyword evidence="3" id="KW-1185">Reference proteome</keyword>
<evidence type="ECO:0000313" key="2">
    <source>
        <dbReference type="EMBL" id="TMR23001.1"/>
    </source>
</evidence>
<keyword evidence="2" id="KW-0378">Hydrolase</keyword>
<name>A0A5S4FS96_9ACTN</name>
<dbReference type="InterPro" id="IPR012338">
    <property type="entry name" value="Beta-lactam/transpept-like"/>
</dbReference>
<evidence type="ECO:0000313" key="3">
    <source>
        <dbReference type="Proteomes" id="UP000309128"/>
    </source>
</evidence>
<dbReference type="AlphaFoldDB" id="A0A5S4FS96"/>
<feature type="domain" description="Beta-lactamase class A catalytic" evidence="1">
    <location>
        <begin position="132"/>
        <end position="245"/>
    </location>
</feature>
<protein>
    <submittedName>
        <fullName evidence="2">Serine hydrolase</fullName>
    </submittedName>
</protein>
<organism evidence="2 3">
    <name type="scientific">Nonomuraea turkmeniaca</name>
    <dbReference type="NCBI Taxonomy" id="103838"/>
    <lineage>
        <taxon>Bacteria</taxon>
        <taxon>Bacillati</taxon>
        <taxon>Actinomycetota</taxon>
        <taxon>Actinomycetes</taxon>
        <taxon>Streptosporangiales</taxon>
        <taxon>Streptosporangiaceae</taxon>
        <taxon>Nonomuraea</taxon>
    </lineage>
</organism>
<dbReference type="PANTHER" id="PTHR35333">
    <property type="entry name" value="BETA-LACTAMASE"/>
    <property type="match status" value="1"/>
</dbReference>
<proteinExistence type="predicted"/>
<dbReference type="InterPro" id="IPR000871">
    <property type="entry name" value="Beta-lactam_class-A"/>
</dbReference>
<sequence length="315" mass="33419">MLPTPDEIAGGLRMRAIWVAWAGLTLVAGCGTERAPIVPAAARAPVKVARCVLKFPDARAGTAARARLLRDLSRYVRGRPGRVVYAAHDLVTGVTLGQGAHEHDMITASGAKVDILAALLARRSGGLDEGERDLADRMIRESDNRAADTMWSRVGGGGAMSAFYDRAGLRETTPGPSRFWGGTNTSPADRIRLLKVLVQGGKGLSAADRRLVLGLMGRVQKDQAWGVSAAARPGDRVALKNGWTPRPFIHNTWAVTSYGRVVGPGRDLLLSVQTDQQPGEGTGIETIEGVARMIGARLDALAPTITRPCPTNPVA</sequence>
<evidence type="ECO:0000259" key="1">
    <source>
        <dbReference type="Pfam" id="PF13354"/>
    </source>
</evidence>
<dbReference type="Proteomes" id="UP000309128">
    <property type="component" value="Unassembled WGS sequence"/>
</dbReference>